<sequence>MLWLLAQAVQKYFIVLKNVGCHIGVKVISLRAKDDAHNVQLLYHCNVRFYRFVDCVLALIKDELHCGKHTANVEHYVIFMCSFLLFAKSSEKISHFFPSS</sequence>
<reference evidence="1 2" key="1">
    <citation type="submission" date="2024-04" db="EMBL/GenBank/DDBJ databases">
        <authorList>
            <person name="Rising A."/>
            <person name="Reimegard J."/>
            <person name="Sonavane S."/>
            <person name="Akerstrom W."/>
            <person name="Nylinder S."/>
            <person name="Hedman E."/>
            <person name="Kallberg Y."/>
        </authorList>
    </citation>
    <scope>NUCLEOTIDE SEQUENCE [LARGE SCALE GENOMIC DNA]</scope>
</reference>
<protein>
    <recommendedName>
        <fullName evidence="3">Secreted protein</fullName>
    </recommendedName>
</protein>
<keyword evidence="2" id="KW-1185">Reference proteome</keyword>
<comment type="caution">
    <text evidence="1">The sequence shown here is derived from an EMBL/GenBank/DDBJ whole genome shotgun (WGS) entry which is preliminary data.</text>
</comment>
<accession>A0AAV2B5E9</accession>
<evidence type="ECO:0000313" key="1">
    <source>
        <dbReference type="EMBL" id="CAL1290433.1"/>
    </source>
</evidence>
<dbReference type="Proteomes" id="UP001497382">
    <property type="component" value="Unassembled WGS sequence"/>
</dbReference>
<dbReference type="EMBL" id="CAXIEN010000264">
    <property type="protein sequence ID" value="CAL1290433.1"/>
    <property type="molecule type" value="Genomic_DNA"/>
</dbReference>
<proteinExistence type="predicted"/>
<name>A0AAV2B5E9_9ARAC</name>
<evidence type="ECO:0000313" key="2">
    <source>
        <dbReference type="Proteomes" id="UP001497382"/>
    </source>
</evidence>
<dbReference type="AlphaFoldDB" id="A0AAV2B5E9"/>
<organism evidence="1 2">
    <name type="scientific">Larinioides sclopetarius</name>
    <dbReference type="NCBI Taxonomy" id="280406"/>
    <lineage>
        <taxon>Eukaryota</taxon>
        <taxon>Metazoa</taxon>
        <taxon>Ecdysozoa</taxon>
        <taxon>Arthropoda</taxon>
        <taxon>Chelicerata</taxon>
        <taxon>Arachnida</taxon>
        <taxon>Araneae</taxon>
        <taxon>Araneomorphae</taxon>
        <taxon>Entelegynae</taxon>
        <taxon>Araneoidea</taxon>
        <taxon>Araneidae</taxon>
        <taxon>Larinioides</taxon>
    </lineage>
</organism>
<evidence type="ECO:0008006" key="3">
    <source>
        <dbReference type="Google" id="ProtNLM"/>
    </source>
</evidence>
<gene>
    <name evidence="1" type="ORF">LARSCL_LOCUS16487</name>
</gene>